<gene>
    <name evidence="1" type="ORF">H4R21_003432</name>
</gene>
<reference evidence="1" key="1">
    <citation type="submission" date="2022-07" db="EMBL/GenBank/DDBJ databases">
        <title>Phylogenomic reconstructions and comparative analyses of Kickxellomycotina fungi.</title>
        <authorList>
            <person name="Reynolds N.K."/>
            <person name="Stajich J.E."/>
            <person name="Barry K."/>
            <person name="Grigoriev I.V."/>
            <person name="Crous P."/>
            <person name="Smith M.E."/>
        </authorList>
    </citation>
    <scope>NUCLEOTIDE SEQUENCE</scope>
    <source>
        <strain evidence="1">BCRC 34780</strain>
    </source>
</reference>
<proteinExistence type="predicted"/>
<dbReference type="Proteomes" id="UP001140087">
    <property type="component" value="Unassembled WGS sequence"/>
</dbReference>
<feature type="non-terminal residue" evidence="1">
    <location>
        <position position="116"/>
    </location>
</feature>
<organism evidence="1 2">
    <name type="scientific">Coemansia helicoidea</name>
    <dbReference type="NCBI Taxonomy" id="1286919"/>
    <lineage>
        <taxon>Eukaryota</taxon>
        <taxon>Fungi</taxon>
        <taxon>Fungi incertae sedis</taxon>
        <taxon>Zoopagomycota</taxon>
        <taxon>Kickxellomycotina</taxon>
        <taxon>Kickxellomycetes</taxon>
        <taxon>Kickxellales</taxon>
        <taxon>Kickxellaceae</taxon>
        <taxon>Coemansia</taxon>
    </lineage>
</organism>
<protein>
    <submittedName>
        <fullName evidence="1">Uncharacterized protein</fullName>
    </submittedName>
</protein>
<comment type="caution">
    <text evidence="1">The sequence shown here is derived from an EMBL/GenBank/DDBJ whole genome shotgun (WGS) entry which is preliminary data.</text>
</comment>
<keyword evidence="2" id="KW-1185">Reference proteome</keyword>
<accession>A0ACC1L2X5</accession>
<sequence>MANASTRLLNYEGVTYLEKVYADTLRNELLRIFNGDPDVDIVIEAEAGLGKSDIMMLVRSGRTERDRLLVIIEMKRIPDSITVTKCADTAKPEDTDNAKPESTKNEAERTGKAKSK</sequence>
<evidence type="ECO:0000313" key="1">
    <source>
        <dbReference type="EMBL" id="KAJ2799777.1"/>
    </source>
</evidence>
<name>A0ACC1L2X5_9FUNG</name>
<evidence type="ECO:0000313" key="2">
    <source>
        <dbReference type="Proteomes" id="UP001140087"/>
    </source>
</evidence>
<dbReference type="EMBL" id="JANBUN010001080">
    <property type="protein sequence ID" value="KAJ2799777.1"/>
    <property type="molecule type" value="Genomic_DNA"/>
</dbReference>